<keyword evidence="2" id="KW-1133">Transmembrane helix</keyword>
<evidence type="ECO:0000313" key="4">
    <source>
        <dbReference type="Proteomes" id="UP000001623"/>
    </source>
</evidence>
<dbReference type="KEGG" id="mop:Mesop_2841"/>
<proteinExistence type="predicted"/>
<keyword evidence="2" id="KW-0472">Membrane</keyword>
<keyword evidence="2" id="KW-0812">Transmembrane</keyword>
<dbReference type="AlphaFoldDB" id="F7Y4H9"/>
<dbReference type="Pfam" id="PF20084">
    <property type="entry name" value="TrbK"/>
    <property type="match status" value="1"/>
</dbReference>
<evidence type="ECO:0000256" key="2">
    <source>
        <dbReference type="SAM" id="Phobius"/>
    </source>
</evidence>
<protein>
    <submittedName>
        <fullName evidence="3">Uncharacterized protein</fullName>
    </submittedName>
</protein>
<evidence type="ECO:0000256" key="1">
    <source>
        <dbReference type="SAM" id="MobiDB-lite"/>
    </source>
</evidence>
<organism evidence="3 4">
    <name type="scientific">Mesorhizobium opportunistum (strain LMG 24607 / HAMBI 3007 / WSM2075)</name>
    <dbReference type="NCBI Taxonomy" id="536019"/>
    <lineage>
        <taxon>Bacteria</taxon>
        <taxon>Pseudomonadati</taxon>
        <taxon>Pseudomonadota</taxon>
        <taxon>Alphaproteobacteria</taxon>
        <taxon>Hyphomicrobiales</taxon>
        <taxon>Phyllobacteriaceae</taxon>
        <taxon>Mesorhizobium</taxon>
    </lineage>
</organism>
<gene>
    <name evidence="3" type="ordered locus">Mesop_2841</name>
</gene>
<dbReference type="EMBL" id="CP002279">
    <property type="protein sequence ID" value="AEH87299.1"/>
    <property type="molecule type" value="Genomic_DNA"/>
</dbReference>
<name>F7Y4H9_MESOW</name>
<reference evidence="3 4" key="1">
    <citation type="submission" date="2010-10" db="EMBL/GenBank/DDBJ databases">
        <title>Complete sequence of Mesorhizobium opportunistum WSM2075.</title>
        <authorList>
            <consortium name="US DOE Joint Genome Institute"/>
            <person name="Lucas S."/>
            <person name="Copeland A."/>
            <person name="Lapidus A."/>
            <person name="Cheng J.-F."/>
            <person name="Bruce D."/>
            <person name="Goodwin L."/>
            <person name="Pitluck S."/>
            <person name="Chertkov O."/>
            <person name="Misra M."/>
            <person name="Detter J.C."/>
            <person name="Han C."/>
            <person name="Tapia R."/>
            <person name="Land M."/>
            <person name="Hauser L."/>
            <person name="Kyrpides N."/>
            <person name="Ovchinnikova G."/>
            <person name="Mavrommatis K.M."/>
            <person name="Tiwari R.P."/>
            <person name="Howieson J.G."/>
            <person name="O'Hara G.W."/>
            <person name="Nandasena K.G."/>
            <person name="Woyke T."/>
        </authorList>
    </citation>
    <scope>NUCLEOTIDE SEQUENCE [LARGE SCALE GENOMIC DNA]</scope>
    <source>
        <strain evidence="4">LMG 24607 / HAMBI 3007 / WSM2075</strain>
    </source>
</reference>
<dbReference type="HOGENOM" id="CLU_3137542_0_0_5"/>
<dbReference type="RefSeq" id="WP_013893991.1">
    <property type="nucleotide sequence ID" value="NC_015675.1"/>
</dbReference>
<accession>F7Y4H9</accession>
<dbReference type="InterPro" id="IPR027587">
    <property type="entry name" value="TrbK"/>
</dbReference>
<dbReference type="STRING" id="536019.Mesop_2841"/>
<sequence length="49" mass="4900">MDGKTLARTAAVIFVAAAVTAAALGMSRKENNPAGKGAHTSAGLMPNMK</sequence>
<evidence type="ECO:0000313" key="3">
    <source>
        <dbReference type="EMBL" id="AEH87299.1"/>
    </source>
</evidence>
<feature type="region of interest" description="Disordered" evidence="1">
    <location>
        <begin position="26"/>
        <end position="49"/>
    </location>
</feature>
<dbReference type="Proteomes" id="UP000001623">
    <property type="component" value="Chromosome"/>
</dbReference>
<feature type="transmembrane region" description="Helical" evidence="2">
    <location>
        <begin position="6"/>
        <end position="26"/>
    </location>
</feature>